<dbReference type="Proteomes" id="UP000723714">
    <property type="component" value="Unassembled WGS sequence"/>
</dbReference>
<dbReference type="EMBL" id="JABACJ020000025">
    <property type="protein sequence ID" value="MBU3877973.1"/>
    <property type="molecule type" value="Genomic_DNA"/>
</dbReference>
<evidence type="ECO:0000256" key="2">
    <source>
        <dbReference type="ARBA" id="ARBA00022898"/>
    </source>
</evidence>
<comment type="caution">
    <text evidence="4">The sequence shown here is derived from an EMBL/GenBank/DDBJ whole genome shotgun (WGS) entry which is preliminary data.</text>
</comment>
<dbReference type="PANTHER" id="PTHR42885">
    <property type="entry name" value="HISTIDINOL-PHOSPHATE AMINOTRANSFERASE-RELATED"/>
    <property type="match status" value="1"/>
</dbReference>
<feature type="domain" description="Aminotransferase class I/classII large" evidence="3">
    <location>
        <begin position="26"/>
        <end position="357"/>
    </location>
</feature>
<gene>
    <name evidence="4" type="ORF">HGO97_019405</name>
</gene>
<comment type="cofactor">
    <cofactor evidence="1">
        <name>pyridoxal 5'-phosphate</name>
        <dbReference type="ChEBI" id="CHEBI:597326"/>
    </cofactor>
</comment>
<dbReference type="InterPro" id="IPR004839">
    <property type="entry name" value="Aminotransferase_I/II_large"/>
</dbReference>
<name>A0ABS6D942_9FIRM</name>
<dbReference type="CDD" id="cd00609">
    <property type="entry name" value="AAT_like"/>
    <property type="match status" value="1"/>
</dbReference>
<dbReference type="PANTHER" id="PTHR42885:SF1">
    <property type="entry name" value="THREONINE-PHOSPHATE DECARBOXYLASE"/>
    <property type="match status" value="1"/>
</dbReference>
<keyword evidence="2" id="KW-0663">Pyridoxal phosphate</keyword>
<dbReference type="Pfam" id="PF00155">
    <property type="entry name" value="Aminotran_1_2"/>
    <property type="match status" value="1"/>
</dbReference>
<evidence type="ECO:0000259" key="3">
    <source>
        <dbReference type="Pfam" id="PF00155"/>
    </source>
</evidence>
<evidence type="ECO:0000256" key="1">
    <source>
        <dbReference type="ARBA" id="ARBA00001933"/>
    </source>
</evidence>
<evidence type="ECO:0000313" key="5">
    <source>
        <dbReference type="Proteomes" id="UP000723714"/>
    </source>
</evidence>
<dbReference type="InterPro" id="IPR004838">
    <property type="entry name" value="NHTrfase_class1_PyrdxlP-BS"/>
</dbReference>
<accession>A0ABS6D942</accession>
<protein>
    <submittedName>
        <fullName evidence="4">Aminotransferase class I/II-fold pyridoxal phosphate-dependent enzyme</fullName>
    </submittedName>
</protein>
<dbReference type="RefSeq" id="WP_216244530.1">
    <property type="nucleotide sequence ID" value="NZ_JABACJ020000025.1"/>
</dbReference>
<keyword evidence="4" id="KW-0808">Transferase</keyword>
<proteinExistence type="predicted"/>
<keyword evidence="4" id="KW-0032">Aminotransferase</keyword>
<organism evidence="4 5">
    <name type="scientific">Faecalicatena faecalis</name>
    <dbReference type="NCBI Taxonomy" id="2726362"/>
    <lineage>
        <taxon>Bacteria</taxon>
        <taxon>Bacillati</taxon>
        <taxon>Bacillota</taxon>
        <taxon>Clostridia</taxon>
        <taxon>Lachnospirales</taxon>
        <taxon>Lachnospiraceae</taxon>
        <taxon>Faecalicatena</taxon>
    </lineage>
</organism>
<sequence>MSTKPEFHGSDLEKIEEYYGIPKESIISFGANVNPLGLSENVKEDIRQNLDIISSYPDREYQSLRRAIGDYCSVSPDHVLVGNGSTELISLLIGQRCPKKTLILGPTYSEYARELSFSDSTQEYYHLTPDNGFSLVLADFLKKLKESFDLLIICNPNNPTSSVIKTDDMRQILAACLDTNTFVMIDETYVEFAPDISEVTAMSFVQEFDNFMVLRGISKFFAAPGLRLGYGVTSNQAFLERVKEHQIPWSLNSIGAFAGERMLRDHEYISKTRDLILSERDRMQKELKKLKNITVFDAYANFILIQLHKDGITAPDVFEACIRQGLMIRDCSSFQCLEGEYVRFCVMMPEDNTRLLHILKELLG</sequence>
<evidence type="ECO:0000313" key="4">
    <source>
        <dbReference type="EMBL" id="MBU3877973.1"/>
    </source>
</evidence>
<dbReference type="PROSITE" id="PS00105">
    <property type="entry name" value="AA_TRANSFER_CLASS_1"/>
    <property type="match status" value="1"/>
</dbReference>
<reference evidence="4 5" key="1">
    <citation type="submission" date="2021-06" db="EMBL/GenBank/DDBJ databases">
        <title>Faecalicatena sp. nov. isolated from porcine feces.</title>
        <authorList>
            <person name="Oh B.S."/>
            <person name="Lee J.H."/>
        </authorList>
    </citation>
    <scope>NUCLEOTIDE SEQUENCE [LARGE SCALE GENOMIC DNA]</scope>
    <source>
        <strain evidence="4 5">AGMB00832</strain>
    </source>
</reference>
<keyword evidence="5" id="KW-1185">Reference proteome</keyword>
<dbReference type="GO" id="GO:0008483">
    <property type="term" value="F:transaminase activity"/>
    <property type="evidence" value="ECO:0007669"/>
    <property type="project" value="UniProtKB-KW"/>
</dbReference>